<evidence type="ECO:0000256" key="8">
    <source>
        <dbReference type="ARBA" id="ARBA00031348"/>
    </source>
</evidence>
<evidence type="ECO:0000256" key="1">
    <source>
        <dbReference type="ARBA" id="ARBA00004395"/>
    </source>
</evidence>
<organism evidence="15 16">
    <name type="scientific">Gymnopus androsaceus JB14</name>
    <dbReference type="NCBI Taxonomy" id="1447944"/>
    <lineage>
        <taxon>Eukaryota</taxon>
        <taxon>Fungi</taxon>
        <taxon>Dikarya</taxon>
        <taxon>Basidiomycota</taxon>
        <taxon>Agaricomycotina</taxon>
        <taxon>Agaricomycetes</taxon>
        <taxon>Agaricomycetidae</taxon>
        <taxon>Agaricales</taxon>
        <taxon>Marasmiineae</taxon>
        <taxon>Omphalotaceae</taxon>
        <taxon>Gymnopus</taxon>
    </lineage>
</organism>
<reference evidence="15" key="1">
    <citation type="journal article" date="2019" name="Environ. Microbiol.">
        <title>Fungal ecological strategies reflected in gene transcription - a case study of two litter decomposers.</title>
        <authorList>
            <person name="Barbi F."/>
            <person name="Kohler A."/>
            <person name="Barry K."/>
            <person name="Baskaran P."/>
            <person name="Daum C."/>
            <person name="Fauchery L."/>
            <person name="Ihrmark K."/>
            <person name="Kuo A."/>
            <person name="LaButti K."/>
            <person name="Lipzen A."/>
            <person name="Morin E."/>
            <person name="Grigoriev I.V."/>
            <person name="Henrissat B."/>
            <person name="Lindahl B."/>
            <person name="Martin F."/>
        </authorList>
    </citation>
    <scope>NUCLEOTIDE SEQUENCE</scope>
    <source>
        <strain evidence="15">JB14</strain>
    </source>
</reference>
<comment type="similarity">
    <text evidence="2 10">Belongs to the COG6 family.</text>
</comment>
<dbReference type="GO" id="GO:0000139">
    <property type="term" value="C:Golgi membrane"/>
    <property type="evidence" value="ECO:0007669"/>
    <property type="project" value="UniProtKB-SubCell"/>
</dbReference>
<accession>A0A6A4GFC5</accession>
<dbReference type="InterPro" id="IPR011084">
    <property type="entry name" value="DRMBL"/>
</dbReference>
<evidence type="ECO:0000256" key="6">
    <source>
        <dbReference type="ARBA" id="ARBA00023034"/>
    </source>
</evidence>
<evidence type="ECO:0000313" key="15">
    <source>
        <dbReference type="EMBL" id="KAE9384073.1"/>
    </source>
</evidence>
<dbReference type="Pfam" id="PF20653">
    <property type="entry name" value="COG6_C"/>
    <property type="match status" value="1"/>
</dbReference>
<name>A0A6A4GFC5_9AGAR</name>
<dbReference type="Pfam" id="PF06419">
    <property type="entry name" value="COG6_N"/>
    <property type="match status" value="1"/>
</dbReference>
<keyword evidence="6 10" id="KW-0333">Golgi apparatus</keyword>
<feature type="domain" description="DNA repair metallo-beta-lactamase" evidence="13">
    <location>
        <begin position="7"/>
        <end position="40"/>
    </location>
</feature>
<dbReference type="EMBL" id="ML770230">
    <property type="protein sequence ID" value="KAE9384073.1"/>
    <property type="molecule type" value="Genomic_DNA"/>
</dbReference>
<evidence type="ECO:0000256" key="2">
    <source>
        <dbReference type="ARBA" id="ARBA00011023"/>
    </source>
</evidence>
<evidence type="ECO:0000313" key="16">
    <source>
        <dbReference type="Proteomes" id="UP000799118"/>
    </source>
</evidence>
<feature type="domain" description="Conserved Oligomeric Golgi complex subunit 6 C-terminal" evidence="14">
    <location>
        <begin position="310"/>
        <end position="394"/>
    </location>
</feature>
<dbReference type="InterPro" id="IPR010490">
    <property type="entry name" value="COG6"/>
</dbReference>
<evidence type="ECO:0000256" key="11">
    <source>
        <dbReference type="SAM" id="MobiDB-lite"/>
    </source>
</evidence>
<protein>
    <recommendedName>
        <fullName evidence="3 10">Conserved oligomeric Golgi complex subunit 6</fullName>
        <shortName evidence="10">COG complex subunit 6</shortName>
    </recommendedName>
    <alternativeName>
        <fullName evidence="8 10">Component of oligomeric Golgi complex 6</fullName>
    </alternativeName>
</protein>
<dbReference type="Pfam" id="PF07522">
    <property type="entry name" value="DRMBL"/>
    <property type="match status" value="1"/>
</dbReference>
<evidence type="ECO:0000256" key="9">
    <source>
        <dbReference type="ARBA" id="ARBA00043873"/>
    </source>
</evidence>
<feature type="region of interest" description="Disordered" evidence="11">
    <location>
        <begin position="421"/>
        <end position="444"/>
    </location>
</feature>
<dbReference type="PANTHER" id="PTHR21506:SF0">
    <property type="entry name" value="CONSERVED OLIGOMERIC GOLGI COMPLEX SUBUNIT 6"/>
    <property type="match status" value="1"/>
</dbReference>
<evidence type="ECO:0000256" key="4">
    <source>
        <dbReference type="ARBA" id="ARBA00022448"/>
    </source>
</evidence>
<keyword evidence="5 10" id="KW-0653">Protein transport</keyword>
<comment type="subcellular location">
    <subcellularLocation>
        <location evidence="1 10">Golgi apparatus membrane</location>
        <topology evidence="1 10">Peripheral membrane protein</topology>
    </subcellularLocation>
</comment>
<comment type="function">
    <text evidence="9">Acts as a component of the peripheral membrane COG complex that is involved in intra-Golgi protein trafficking. COG is located at the cis-Golgi, and regulates tethering of retrograde intra-Golgi vesicles and possibly a number of other membrane trafficking events.</text>
</comment>
<evidence type="ECO:0000256" key="7">
    <source>
        <dbReference type="ARBA" id="ARBA00023136"/>
    </source>
</evidence>
<evidence type="ECO:0000259" key="14">
    <source>
        <dbReference type="Pfam" id="PF20653"/>
    </source>
</evidence>
<dbReference type="InterPro" id="IPR048368">
    <property type="entry name" value="COG6_N"/>
</dbReference>
<proteinExistence type="inferred from homology"/>
<keyword evidence="4 10" id="KW-0813">Transport</keyword>
<dbReference type="OrthoDB" id="272987at2759"/>
<keyword evidence="16" id="KW-1185">Reference proteome</keyword>
<dbReference type="Proteomes" id="UP000799118">
    <property type="component" value="Unassembled WGS sequence"/>
</dbReference>
<evidence type="ECO:0000256" key="3">
    <source>
        <dbReference type="ARBA" id="ARBA00020973"/>
    </source>
</evidence>
<dbReference type="AlphaFoldDB" id="A0A6A4GFC5"/>
<dbReference type="GO" id="GO:0006891">
    <property type="term" value="P:intra-Golgi vesicle-mediated transport"/>
    <property type="evidence" value="ECO:0007669"/>
    <property type="project" value="UniProtKB-UniRule"/>
</dbReference>
<evidence type="ECO:0000259" key="13">
    <source>
        <dbReference type="Pfam" id="PF07522"/>
    </source>
</evidence>
<dbReference type="SMART" id="SM01087">
    <property type="entry name" value="COG6"/>
    <property type="match status" value="1"/>
</dbReference>
<comment type="function">
    <text evidence="10">Acts as component of the peripheral membrane COG complex that is involved in intra-Golgi protein trafficking. COG is located at the cis-Golgi, and regulates tethering of retrograde intra-Golgi vesicles and possibly a number of other membrane trafficking events.</text>
</comment>
<sequence>MAPPPRLYPVPYSEHSSFSELTCFAMSFEWGKMIATVNLGSETSRGKMAKWVERWEKERRKKASERKSSGAWASSQSSLRNPVSLRLYKVLGTNYDDESSREGLQTLSELYASTSSTNFKGKEISKDVNGNNDFLLGDNDNDEQLGTEEEKASILVEIHQEKQQLERGRISKEIWKSGQPKERLVAVQKQVSAMHISLEESEKHLQLMNEASKSLLDWAGNLREEMEVQVQKSIVSLFLARFTLSEEETEALTSRNVPVGKRFFQAMDKMEQIREDCCVLMAGEDGPMKAGLDATPSLKLVQQWEKPFVDCELHAHDPLQYIGDMLAWVHQAIAGEREFLEVLFSMKEDGRMVGSAREFREKGKMTEEEEWTRELMDAAVGKVRVQQTVRSQERFDSSLGSSQSAGKYVFRERCRASGAGKVLRSDGRSTHQAVDSSESDETLPFPRTSVQEEIFLCARDVFFGSGALTAAAKAHVEAISRTIGTQLELEPERQQWLFT</sequence>
<feature type="domain" description="Conserved oligomeric complex COG6 N-terminal" evidence="12">
    <location>
        <begin position="176"/>
        <end position="254"/>
    </location>
</feature>
<comment type="subunit">
    <text evidence="10">Component of the conserved oligomeric Golgi complex.</text>
</comment>
<evidence type="ECO:0000256" key="5">
    <source>
        <dbReference type="ARBA" id="ARBA00022927"/>
    </source>
</evidence>
<evidence type="ECO:0000259" key="12">
    <source>
        <dbReference type="Pfam" id="PF06419"/>
    </source>
</evidence>
<dbReference type="PANTHER" id="PTHR21506">
    <property type="entry name" value="COMPONENT OF OLIGOMERIC GOLGI COMPLEX 6"/>
    <property type="match status" value="1"/>
</dbReference>
<dbReference type="GO" id="GO:0015031">
    <property type="term" value="P:protein transport"/>
    <property type="evidence" value="ECO:0007669"/>
    <property type="project" value="UniProtKB-KW"/>
</dbReference>
<dbReference type="InterPro" id="IPR048369">
    <property type="entry name" value="COG6_C"/>
</dbReference>
<evidence type="ECO:0000256" key="10">
    <source>
        <dbReference type="RuleBase" id="RU365075"/>
    </source>
</evidence>
<keyword evidence="7 10" id="KW-0472">Membrane</keyword>
<gene>
    <name evidence="15" type="ORF">BT96DRAFT_950821</name>
</gene>
<dbReference type="GO" id="GO:0017119">
    <property type="term" value="C:Golgi transport complex"/>
    <property type="evidence" value="ECO:0007669"/>
    <property type="project" value="UniProtKB-UniRule"/>
</dbReference>